<evidence type="ECO:0000313" key="1">
    <source>
        <dbReference type="EMBL" id="SEB07027.1"/>
    </source>
</evidence>
<reference evidence="2" key="1">
    <citation type="submission" date="2016-10" db="EMBL/GenBank/DDBJ databases">
        <authorList>
            <person name="Varghese N."/>
            <person name="Submissions S."/>
        </authorList>
    </citation>
    <scope>NUCLEOTIDE SEQUENCE [LARGE SCALE GENOMIC DNA]</scope>
    <source>
        <strain evidence="2">DSM 23920</strain>
    </source>
</reference>
<protein>
    <submittedName>
        <fullName evidence="1">RteC protein</fullName>
    </submittedName>
</protein>
<dbReference type="STRING" id="408074.SAMN05660909_05148"/>
<dbReference type="EMBL" id="FNRL01000036">
    <property type="protein sequence ID" value="SEB07027.1"/>
    <property type="molecule type" value="Genomic_DNA"/>
</dbReference>
<keyword evidence="2" id="KW-1185">Reference proteome</keyword>
<accession>A0A1H4GC39</accession>
<sequence length="276" mass="33140">MRQFSDDLYDRMQDKLREVSADQTRSPLRRAKDNVAIVMSAIVELKEFILSYKFSDQKEEISFFKEVQPEFYSLLIYYIRIVTIESRIPVGTKQQRCDFLEKELKQMDAFFEQNTDIYKYYRMEDTSMDTIYFTRNNKSEQLPTEDAYLLYDSRFCTEMGYKVARIKANELLRPYLEERIDEQEPGHKSMPRPLTWRLKKVHLAELIFLLHAYGAFGNLKIKAIVEVISVMWNCPISNIYKIIEEMRIRKKERFPFTKRMLTAAEQKMDEEDLRAR</sequence>
<dbReference type="InterPro" id="IPR018534">
    <property type="entry name" value="Tet_reg_excision_RteC"/>
</dbReference>
<dbReference type="OrthoDB" id="790983at2"/>
<dbReference type="Pfam" id="PF09357">
    <property type="entry name" value="RteC"/>
    <property type="match status" value="1"/>
</dbReference>
<proteinExistence type="predicted"/>
<dbReference type="RefSeq" id="WP_089765500.1">
    <property type="nucleotide sequence ID" value="NZ_BKAT01000059.1"/>
</dbReference>
<dbReference type="AlphaFoldDB" id="A0A1H4GC39"/>
<name>A0A1H4GC39_9BACT</name>
<evidence type="ECO:0000313" key="2">
    <source>
        <dbReference type="Proteomes" id="UP000199656"/>
    </source>
</evidence>
<dbReference type="Proteomes" id="UP000199656">
    <property type="component" value="Unassembled WGS sequence"/>
</dbReference>
<organism evidence="1 2">
    <name type="scientific">Chitinophaga terrae</name>
    <name type="common">ex Kim and Jung 2007</name>
    <dbReference type="NCBI Taxonomy" id="408074"/>
    <lineage>
        <taxon>Bacteria</taxon>
        <taxon>Pseudomonadati</taxon>
        <taxon>Bacteroidota</taxon>
        <taxon>Chitinophagia</taxon>
        <taxon>Chitinophagales</taxon>
        <taxon>Chitinophagaceae</taxon>
        <taxon>Chitinophaga</taxon>
    </lineage>
</organism>
<gene>
    <name evidence="1" type="ORF">SAMN05660909_05148</name>
</gene>